<evidence type="ECO:0000256" key="5">
    <source>
        <dbReference type="SAM" id="Phobius"/>
    </source>
</evidence>
<evidence type="ECO:0000256" key="2">
    <source>
        <dbReference type="ARBA" id="ARBA00022692"/>
    </source>
</evidence>
<accession>A0A918E8I5</accession>
<dbReference type="InterPro" id="IPR013525">
    <property type="entry name" value="ABC2_TM"/>
</dbReference>
<organism evidence="7 8">
    <name type="scientific">Nonomuraea glycinis</name>
    <dbReference type="NCBI Taxonomy" id="2047744"/>
    <lineage>
        <taxon>Bacteria</taxon>
        <taxon>Bacillati</taxon>
        <taxon>Actinomycetota</taxon>
        <taxon>Actinomycetes</taxon>
        <taxon>Streptosporangiales</taxon>
        <taxon>Streptosporangiaceae</taxon>
        <taxon>Nonomuraea</taxon>
    </lineage>
</organism>
<comment type="subcellular location">
    <subcellularLocation>
        <location evidence="1">Membrane</location>
        <topology evidence="1">Multi-pass membrane protein</topology>
    </subcellularLocation>
</comment>
<dbReference type="GO" id="GO:0016020">
    <property type="term" value="C:membrane"/>
    <property type="evidence" value="ECO:0007669"/>
    <property type="project" value="UniProtKB-SubCell"/>
</dbReference>
<gene>
    <name evidence="7" type="ORF">GCM10012278_72150</name>
</gene>
<feature type="transmembrane region" description="Helical" evidence="5">
    <location>
        <begin position="96"/>
        <end position="119"/>
    </location>
</feature>
<keyword evidence="4 5" id="KW-0472">Membrane</keyword>
<dbReference type="EMBL" id="BMNK01000017">
    <property type="protein sequence ID" value="GGP14830.1"/>
    <property type="molecule type" value="Genomic_DNA"/>
</dbReference>
<keyword evidence="8" id="KW-1185">Reference proteome</keyword>
<keyword evidence="2 5" id="KW-0812">Transmembrane</keyword>
<evidence type="ECO:0000313" key="8">
    <source>
        <dbReference type="Proteomes" id="UP000660745"/>
    </source>
</evidence>
<feature type="transmembrane region" description="Helical" evidence="5">
    <location>
        <begin position="131"/>
        <end position="155"/>
    </location>
</feature>
<feature type="transmembrane region" description="Helical" evidence="5">
    <location>
        <begin position="214"/>
        <end position="232"/>
    </location>
</feature>
<feature type="transmembrane region" description="Helical" evidence="5">
    <location>
        <begin position="162"/>
        <end position="183"/>
    </location>
</feature>
<proteinExistence type="predicted"/>
<evidence type="ECO:0000259" key="6">
    <source>
        <dbReference type="Pfam" id="PF12698"/>
    </source>
</evidence>
<evidence type="ECO:0000256" key="3">
    <source>
        <dbReference type="ARBA" id="ARBA00022989"/>
    </source>
</evidence>
<feature type="transmembrane region" description="Helical" evidence="5">
    <location>
        <begin position="51"/>
        <end position="75"/>
    </location>
</feature>
<dbReference type="Proteomes" id="UP000660745">
    <property type="component" value="Unassembled WGS sequence"/>
</dbReference>
<reference evidence="7" key="2">
    <citation type="submission" date="2020-09" db="EMBL/GenBank/DDBJ databases">
        <authorList>
            <person name="Sun Q."/>
            <person name="Zhou Y."/>
        </authorList>
    </citation>
    <scope>NUCLEOTIDE SEQUENCE</scope>
    <source>
        <strain evidence="7">CGMCC 4.7430</strain>
    </source>
</reference>
<evidence type="ECO:0000256" key="4">
    <source>
        <dbReference type="ARBA" id="ARBA00023136"/>
    </source>
</evidence>
<feature type="domain" description="ABC-2 type transporter transmembrane" evidence="6">
    <location>
        <begin position="49"/>
        <end position="205"/>
    </location>
</feature>
<comment type="caution">
    <text evidence="7">The sequence shown here is derived from an EMBL/GenBank/DDBJ whole genome shotgun (WGS) entry which is preliminary data.</text>
</comment>
<dbReference type="RefSeq" id="WP_189143224.1">
    <property type="nucleotide sequence ID" value="NZ_BMNK01000017.1"/>
</dbReference>
<dbReference type="PANTHER" id="PTHR43229:SF2">
    <property type="entry name" value="NODULATION PROTEIN J"/>
    <property type="match status" value="1"/>
</dbReference>
<dbReference type="PANTHER" id="PTHR43229">
    <property type="entry name" value="NODULATION PROTEIN J"/>
    <property type="match status" value="1"/>
</dbReference>
<reference evidence="7" key="1">
    <citation type="journal article" date="2014" name="Int. J. Syst. Evol. Microbiol.">
        <title>Complete genome sequence of Corynebacterium casei LMG S-19264T (=DSM 44701T), isolated from a smear-ripened cheese.</title>
        <authorList>
            <consortium name="US DOE Joint Genome Institute (JGI-PGF)"/>
            <person name="Walter F."/>
            <person name="Albersmeier A."/>
            <person name="Kalinowski J."/>
            <person name="Ruckert C."/>
        </authorList>
    </citation>
    <scope>NUCLEOTIDE SEQUENCE</scope>
    <source>
        <strain evidence="7">CGMCC 4.7430</strain>
    </source>
</reference>
<evidence type="ECO:0000256" key="1">
    <source>
        <dbReference type="ARBA" id="ARBA00004141"/>
    </source>
</evidence>
<protein>
    <recommendedName>
        <fullName evidence="6">ABC-2 type transporter transmembrane domain-containing protein</fullName>
    </recommendedName>
</protein>
<keyword evidence="3 5" id="KW-1133">Transmembrane helix</keyword>
<sequence>MSVAATYRLGTRLFWRDRTMLFASVVTPVGLAVGLPVLMRNVRPGQIAEVAQLFHGMLAVLLAITAFMNIVVALTSRRDQLVLKRLRTTRLTDAQILAGQIASTVTQTVGLILLSMVAVRFLADVPFPPDPLLFGAAIVAGSAVLALLGAAYTAAIPRAELAAAYTMPIFLMAGVGAGAMGPIPLPSFVRTALDLLPTAAVVDAVSTGAVLRPVLNLAAWAMIGAVALRLWFRWEPRRS</sequence>
<dbReference type="GO" id="GO:0140359">
    <property type="term" value="F:ABC-type transporter activity"/>
    <property type="evidence" value="ECO:0007669"/>
    <property type="project" value="InterPro"/>
</dbReference>
<dbReference type="InterPro" id="IPR051784">
    <property type="entry name" value="Nod_factor_ABC_transporter"/>
</dbReference>
<dbReference type="AlphaFoldDB" id="A0A918E8I5"/>
<name>A0A918E8I5_9ACTN</name>
<evidence type="ECO:0000313" key="7">
    <source>
        <dbReference type="EMBL" id="GGP14830.1"/>
    </source>
</evidence>
<feature type="transmembrane region" description="Helical" evidence="5">
    <location>
        <begin position="20"/>
        <end position="39"/>
    </location>
</feature>
<dbReference type="Pfam" id="PF12698">
    <property type="entry name" value="ABC2_membrane_3"/>
    <property type="match status" value="1"/>
</dbReference>